<sequence>MANLTIIKFNVPRQDKTVQILTSVQLIYGIPSLLFMLFFLFYLGISKSYVNSFYRLVQLDLLVNIFCYINTWLAIRLENEYASVEFLDYVEHHIPNFMTICKFFATWFFHMQVWSAGLLCVHRLSAVSSTTNVDKFWAKRYYFFGILGFVYSSVLMIPYFINGHAVSVVNPNGTLYKIYDMDQVAFLRISNAIAAIIYFLIILVLGICTAVSLTKQLRRVQINDREIAKRITRIAITYCFIISGILFYNIIMGLEPFIRFLPAPYTQINNVFMVTASDLMTLALPYILIIFDENVRKGLIGRVANNRLFVSSIIRSSFENNNH</sequence>
<dbReference type="AlphaFoldDB" id="A0A9P1IY63"/>
<organism evidence="7 8">
    <name type="scientific">Caenorhabditis angaria</name>
    <dbReference type="NCBI Taxonomy" id="860376"/>
    <lineage>
        <taxon>Eukaryota</taxon>
        <taxon>Metazoa</taxon>
        <taxon>Ecdysozoa</taxon>
        <taxon>Nematoda</taxon>
        <taxon>Chromadorea</taxon>
        <taxon>Rhabditida</taxon>
        <taxon>Rhabditina</taxon>
        <taxon>Rhabditomorpha</taxon>
        <taxon>Rhabditoidea</taxon>
        <taxon>Rhabditidae</taxon>
        <taxon>Peloderinae</taxon>
        <taxon>Caenorhabditis</taxon>
    </lineage>
</organism>
<dbReference type="Proteomes" id="UP001152747">
    <property type="component" value="Unassembled WGS sequence"/>
</dbReference>
<dbReference type="GO" id="GO:0016020">
    <property type="term" value="C:membrane"/>
    <property type="evidence" value="ECO:0007669"/>
    <property type="project" value="UniProtKB-SubCell"/>
</dbReference>
<evidence type="ECO:0000256" key="4">
    <source>
        <dbReference type="ARBA" id="ARBA00022989"/>
    </source>
</evidence>
<dbReference type="GO" id="GO:0007606">
    <property type="term" value="P:sensory perception of chemical stimulus"/>
    <property type="evidence" value="ECO:0007669"/>
    <property type="project" value="UniProtKB-UniRule"/>
</dbReference>
<reference evidence="7" key="1">
    <citation type="submission" date="2022-11" db="EMBL/GenBank/DDBJ databases">
        <authorList>
            <person name="Kikuchi T."/>
        </authorList>
    </citation>
    <scope>NUCLEOTIDE SEQUENCE</scope>
    <source>
        <strain evidence="7">PS1010</strain>
    </source>
</reference>
<evidence type="ECO:0000313" key="7">
    <source>
        <dbReference type="EMBL" id="CAI5452369.1"/>
    </source>
</evidence>
<proteinExistence type="inferred from homology"/>
<keyword evidence="5 6" id="KW-0472">Membrane</keyword>
<feature type="transmembrane region" description="Helical" evidence="6">
    <location>
        <begin position="271"/>
        <end position="291"/>
    </location>
</feature>
<dbReference type="InterPro" id="IPR052880">
    <property type="entry name" value="NRL-Serpentine_Class_Gamma"/>
</dbReference>
<feature type="transmembrane region" description="Helical" evidence="6">
    <location>
        <begin position="26"/>
        <end position="45"/>
    </location>
</feature>
<dbReference type="OrthoDB" id="5847711at2759"/>
<evidence type="ECO:0000256" key="2">
    <source>
        <dbReference type="ARBA" id="ARBA00005692"/>
    </source>
</evidence>
<evidence type="ECO:0000256" key="5">
    <source>
        <dbReference type="ARBA" id="ARBA00023136"/>
    </source>
</evidence>
<dbReference type="PANTHER" id="PTHR31114:SF3">
    <property type="entry name" value="SERPENTINE RECEPTOR CLASS GAMMA-RELATED"/>
    <property type="match status" value="1"/>
</dbReference>
<name>A0A9P1IY63_9PELO</name>
<feature type="transmembrane region" description="Helical" evidence="6">
    <location>
        <begin position="57"/>
        <end position="77"/>
    </location>
</feature>
<dbReference type="GO" id="GO:0004888">
    <property type="term" value="F:transmembrane signaling receptor activity"/>
    <property type="evidence" value="ECO:0007669"/>
    <property type="project" value="InterPro"/>
</dbReference>
<evidence type="ECO:0000256" key="1">
    <source>
        <dbReference type="ARBA" id="ARBA00004141"/>
    </source>
</evidence>
<keyword evidence="4 6" id="KW-1133">Transmembrane helix</keyword>
<dbReference type="InterPro" id="IPR000609">
    <property type="entry name" value="7TM_GPCR_serpentine_rcpt_Srg"/>
</dbReference>
<keyword evidence="8" id="KW-1185">Reference proteome</keyword>
<dbReference type="PANTHER" id="PTHR31114">
    <property type="entry name" value="SERPENTINE RECEPTOR CLASS GAMMA"/>
    <property type="match status" value="1"/>
</dbReference>
<gene>
    <name evidence="7" type="ORF">CAMP_LOCUS15006</name>
</gene>
<comment type="similarity">
    <text evidence="2 6">Belongs to the nematode receptor-like protein srg family.</text>
</comment>
<dbReference type="EMBL" id="CANHGI010000005">
    <property type="protein sequence ID" value="CAI5452369.1"/>
    <property type="molecule type" value="Genomic_DNA"/>
</dbReference>
<evidence type="ECO:0000256" key="3">
    <source>
        <dbReference type="ARBA" id="ARBA00022692"/>
    </source>
</evidence>
<comment type="caution">
    <text evidence="6">Lacks conserved residue(s) required for the propagation of feature annotation.</text>
</comment>
<evidence type="ECO:0000313" key="8">
    <source>
        <dbReference type="Proteomes" id="UP001152747"/>
    </source>
</evidence>
<dbReference type="Pfam" id="PF02118">
    <property type="entry name" value="Srg"/>
    <property type="match status" value="1"/>
</dbReference>
<comment type="caution">
    <text evidence="7">The sequence shown here is derived from an EMBL/GenBank/DDBJ whole genome shotgun (WGS) entry which is preliminary data.</text>
</comment>
<feature type="transmembrane region" description="Helical" evidence="6">
    <location>
        <begin position="234"/>
        <end position="251"/>
    </location>
</feature>
<comment type="subcellular location">
    <subcellularLocation>
        <location evidence="1">Membrane</location>
        <topology evidence="1">Multi-pass membrane protein</topology>
    </subcellularLocation>
</comment>
<feature type="transmembrane region" description="Helical" evidence="6">
    <location>
        <begin position="141"/>
        <end position="161"/>
    </location>
</feature>
<feature type="transmembrane region" description="Helical" evidence="6">
    <location>
        <begin position="189"/>
        <end position="213"/>
    </location>
</feature>
<accession>A0A9P1IY63</accession>
<dbReference type="Gene3D" id="1.20.1070.10">
    <property type="entry name" value="Rhodopsin 7-helix transmembrane proteins"/>
    <property type="match status" value="1"/>
</dbReference>
<evidence type="ECO:0000256" key="6">
    <source>
        <dbReference type="RuleBase" id="RU280813"/>
    </source>
</evidence>
<protein>
    <recommendedName>
        <fullName evidence="6">Serpentine receptor class gamma</fullName>
    </recommendedName>
</protein>
<keyword evidence="3 6" id="KW-0812">Transmembrane</keyword>